<dbReference type="Proteomes" id="UP000265691">
    <property type="component" value="Unassembled WGS sequence"/>
</dbReference>
<protein>
    <submittedName>
        <fullName evidence="1">Uncharacterized protein</fullName>
    </submittedName>
</protein>
<gene>
    <name evidence="1" type="ORF">CKF54_05940</name>
</gene>
<accession>A0A3A1Y736</accession>
<dbReference type="AlphaFoldDB" id="A0A3A1Y736"/>
<reference evidence="1 2" key="1">
    <citation type="submission" date="2017-08" db="EMBL/GenBank/DDBJ databases">
        <title>Reclassification of Bisgaard taxon 37 and 44.</title>
        <authorList>
            <person name="Christensen H."/>
        </authorList>
    </citation>
    <scope>NUCLEOTIDE SEQUENCE [LARGE SCALE GENOMIC DNA]</scope>
    <source>
        <strain evidence="1 2">B96_3</strain>
    </source>
</reference>
<dbReference type="RefSeq" id="WP_119525450.1">
    <property type="nucleotide sequence ID" value="NZ_NRHC01000075.1"/>
</dbReference>
<organism evidence="1 2">
    <name type="scientific">Psittacicella hinzii</name>
    <dbReference type="NCBI Taxonomy" id="2028575"/>
    <lineage>
        <taxon>Bacteria</taxon>
        <taxon>Pseudomonadati</taxon>
        <taxon>Pseudomonadota</taxon>
        <taxon>Gammaproteobacteria</taxon>
        <taxon>Pasteurellales</taxon>
        <taxon>Psittacicellaceae</taxon>
        <taxon>Psittacicella</taxon>
    </lineage>
</organism>
<keyword evidence="2" id="KW-1185">Reference proteome</keyword>
<evidence type="ECO:0000313" key="2">
    <source>
        <dbReference type="Proteomes" id="UP000265691"/>
    </source>
</evidence>
<sequence length="296" mass="34891">MEQKLPAQGYQAFQSVLDLFFECYKEEDCIPCDLKKSYAIETSQGREEFVKDFISFRDKLFARIAESIKSIYEFKDQYQEKANELFKNTKLKLHTINEIKQRVFKDLNKQSHKLGIDKKFLRNYRNKLNAYVNLLAEYPISSYGSFTNLILSKPIEVLKEDTYYKANDPKATHTEKLLALMYVYYRSGEYFEENIPELLDELDHAENLIIYSITSEEGKRVWQEKLEYVADAYNELLDAAEEFLDIFEIAYGESTPGEQLFADVRFFCYLRKLMGYTIALGILDKETIQKIEQSMK</sequence>
<proteinExistence type="predicted"/>
<dbReference type="EMBL" id="NRHC01000075">
    <property type="protein sequence ID" value="RIY31874.1"/>
    <property type="molecule type" value="Genomic_DNA"/>
</dbReference>
<name>A0A3A1Y736_9GAMM</name>
<evidence type="ECO:0000313" key="1">
    <source>
        <dbReference type="EMBL" id="RIY31874.1"/>
    </source>
</evidence>
<comment type="caution">
    <text evidence="1">The sequence shown here is derived from an EMBL/GenBank/DDBJ whole genome shotgun (WGS) entry which is preliminary data.</text>
</comment>